<dbReference type="AlphaFoldDB" id="A0A433DL19"/>
<reference evidence="1 2" key="1">
    <citation type="journal article" date="2018" name="New Phytol.">
        <title>Phylogenomics of Endogonaceae and evolution of mycorrhizas within Mucoromycota.</title>
        <authorList>
            <person name="Chang Y."/>
            <person name="Desiro A."/>
            <person name="Na H."/>
            <person name="Sandor L."/>
            <person name="Lipzen A."/>
            <person name="Clum A."/>
            <person name="Barry K."/>
            <person name="Grigoriev I.V."/>
            <person name="Martin F.M."/>
            <person name="Stajich J.E."/>
            <person name="Smith M.E."/>
            <person name="Bonito G."/>
            <person name="Spatafora J.W."/>
        </authorList>
    </citation>
    <scope>NUCLEOTIDE SEQUENCE [LARGE SCALE GENOMIC DNA]</scope>
    <source>
        <strain evidence="1 2">GMNB39</strain>
    </source>
</reference>
<keyword evidence="2" id="KW-1185">Reference proteome</keyword>
<name>A0A433DL19_9FUNG</name>
<accession>A0A433DL19</accession>
<gene>
    <name evidence="1" type="ORF">BC936DRAFT_147289</name>
</gene>
<sequence length="169" mass="18894">MQPSTDFDLVASRDAGNAPWKNVNVYEVEFPKRSTPSVVHYPRSIVALDKNRYVKRIRWKSFSGKSHSPLFNDYWGLCHLPVLWTGGRSKLLISASTLKANYGVEALINRAGYSSLPRGGEASRATASREECTECEAHELNHSNDGGAEMNLVTGLLDWREGVQSVYNY</sequence>
<proteinExistence type="predicted"/>
<organism evidence="1 2">
    <name type="scientific">Jimgerdemannia flammicorona</name>
    <dbReference type="NCBI Taxonomy" id="994334"/>
    <lineage>
        <taxon>Eukaryota</taxon>
        <taxon>Fungi</taxon>
        <taxon>Fungi incertae sedis</taxon>
        <taxon>Mucoromycota</taxon>
        <taxon>Mucoromycotina</taxon>
        <taxon>Endogonomycetes</taxon>
        <taxon>Endogonales</taxon>
        <taxon>Endogonaceae</taxon>
        <taxon>Jimgerdemannia</taxon>
    </lineage>
</organism>
<comment type="caution">
    <text evidence="1">The sequence shown here is derived from an EMBL/GenBank/DDBJ whole genome shotgun (WGS) entry which is preliminary data.</text>
</comment>
<dbReference type="EMBL" id="RBNI01000626">
    <property type="protein sequence ID" value="RUP51573.1"/>
    <property type="molecule type" value="Genomic_DNA"/>
</dbReference>
<protein>
    <submittedName>
        <fullName evidence="1">Uncharacterized protein</fullName>
    </submittedName>
</protein>
<evidence type="ECO:0000313" key="2">
    <source>
        <dbReference type="Proteomes" id="UP000268093"/>
    </source>
</evidence>
<dbReference type="Proteomes" id="UP000268093">
    <property type="component" value="Unassembled WGS sequence"/>
</dbReference>
<evidence type="ECO:0000313" key="1">
    <source>
        <dbReference type="EMBL" id="RUP51573.1"/>
    </source>
</evidence>